<gene>
    <name evidence="17" type="ORF">SAMN04488002_3195</name>
</gene>
<keyword evidence="8 12" id="KW-0862">Zinc</keyword>
<dbReference type="GO" id="GO:0009231">
    <property type="term" value="P:riboflavin biosynthetic process"/>
    <property type="evidence" value="ECO:0007669"/>
    <property type="project" value="UniProtKB-UniPathway"/>
</dbReference>
<feature type="binding site" evidence="14">
    <location>
        <position position="200"/>
    </location>
    <ligand>
        <name>NADP(+)</name>
        <dbReference type="ChEBI" id="CHEBI:58349"/>
    </ligand>
</feature>
<evidence type="ECO:0000256" key="7">
    <source>
        <dbReference type="ARBA" id="ARBA00022723"/>
    </source>
</evidence>
<accession>A0A1I6HNH6</accession>
<feature type="binding site" evidence="15">
    <location>
        <position position="79"/>
    </location>
    <ligand>
        <name>Zn(2+)</name>
        <dbReference type="ChEBI" id="CHEBI:29105"/>
        <note>catalytic</note>
    </ligand>
</feature>
<dbReference type="RefSeq" id="WP_245781007.1">
    <property type="nucleotide sequence ID" value="NZ_FOYO01000001.1"/>
</dbReference>
<feature type="binding site" evidence="14">
    <location>
        <position position="208"/>
    </location>
    <ligand>
        <name>substrate</name>
    </ligand>
</feature>
<dbReference type="InterPro" id="IPR024072">
    <property type="entry name" value="DHFR-like_dom_sf"/>
</dbReference>
<dbReference type="InterPro" id="IPR004794">
    <property type="entry name" value="Eubact_RibD"/>
</dbReference>
<feature type="binding site" evidence="14">
    <location>
        <position position="211"/>
    </location>
    <ligand>
        <name>substrate</name>
    </ligand>
</feature>
<name>A0A1I6HNH6_9RHOB</name>
<dbReference type="InterPro" id="IPR016193">
    <property type="entry name" value="Cytidine_deaminase-like"/>
</dbReference>
<dbReference type="GO" id="GO:0008270">
    <property type="term" value="F:zinc ion binding"/>
    <property type="evidence" value="ECO:0007669"/>
    <property type="project" value="InterPro"/>
</dbReference>
<keyword evidence="6 12" id="KW-0686">Riboflavin biosynthesis</keyword>
<dbReference type="AlphaFoldDB" id="A0A1I6HNH6"/>
<keyword evidence="9 12" id="KW-0521">NADP</keyword>
<evidence type="ECO:0000256" key="14">
    <source>
        <dbReference type="PIRSR" id="PIRSR006769-2"/>
    </source>
</evidence>
<keyword evidence="12" id="KW-0378">Hydrolase</keyword>
<feature type="binding site" evidence="14">
    <location>
        <position position="158"/>
    </location>
    <ligand>
        <name>NADP(+)</name>
        <dbReference type="ChEBI" id="CHEBI:58349"/>
    </ligand>
</feature>
<feature type="binding site" evidence="14">
    <location>
        <position position="174"/>
    </location>
    <ligand>
        <name>NADP(+)</name>
        <dbReference type="ChEBI" id="CHEBI:58349"/>
    </ligand>
</feature>
<evidence type="ECO:0000256" key="9">
    <source>
        <dbReference type="ARBA" id="ARBA00022857"/>
    </source>
</evidence>
<evidence type="ECO:0000313" key="18">
    <source>
        <dbReference type="Proteomes" id="UP000199658"/>
    </source>
</evidence>
<comment type="pathway">
    <text evidence="2 12">Cofactor biosynthesis; riboflavin biosynthesis; 5-amino-6-(D-ribitylamino)uracil from GTP: step 2/4.</text>
</comment>
<dbReference type="NCBIfam" id="TIGR00326">
    <property type="entry name" value="eubact_ribD"/>
    <property type="match status" value="1"/>
</dbReference>
<feature type="binding site" evidence="15">
    <location>
        <position position="53"/>
    </location>
    <ligand>
        <name>Zn(2+)</name>
        <dbReference type="ChEBI" id="CHEBI:29105"/>
        <note>catalytic</note>
    </ligand>
</feature>
<dbReference type="SUPFAM" id="SSF53597">
    <property type="entry name" value="Dihydrofolate reductase-like"/>
    <property type="match status" value="1"/>
</dbReference>
<dbReference type="EC" id="1.1.1.193" evidence="12"/>
<evidence type="ECO:0000256" key="10">
    <source>
        <dbReference type="ARBA" id="ARBA00023002"/>
    </source>
</evidence>
<evidence type="ECO:0000256" key="2">
    <source>
        <dbReference type="ARBA" id="ARBA00004882"/>
    </source>
</evidence>
<proteinExistence type="inferred from homology"/>
<dbReference type="InterPro" id="IPR016192">
    <property type="entry name" value="APOBEC/CMP_deaminase_Zn-bd"/>
</dbReference>
<dbReference type="GO" id="GO:0008703">
    <property type="term" value="F:5-amino-6-(5-phosphoribosylamino)uracil reductase activity"/>
    <property type="evidence" value="ECO:0007669"/>
    <property type="project" value="UniProtKB-EC"/>
</dbReference>
<dbReference type="PANTHER" id="PTHR38011:SF7">
    <property type="entry name" value="2,5-DIAMINO-6-RIBOSYLAMINO-4(3H)-PYRIMIDINONE 5'-PHOSPHATE REDUCTASE"/>
    <property type="match status" value="1"/>
</dbReference>
<evidence type="ECO:0000256" key="12">
    <source>
        <dbReference type="PIRNR" id="PIRNR006769"/>
    </source>
</evidence>
<comment type="similarity">
    <text evidence="5 12">In the C-terminal section; belongs to the HTP reductase family.</text>
</comment>
<feature type="binding site" evidence="14">
    <location>
        <position position="188"/>
    </location>
    <ligand>
        <name>substrate</name>
    </ligand>
</feature>
<evidence type="ECO:0000256" key="5">
    <source>
        <dbReference type="ARBA" id="ARBA00007417"/>
    </source>
</evidence>
<reference evidence="18" key="1">
    <citation type="submission" date="2016-10" db="EMBL/GenBank/DDBJ databases">
        <authorList>
            <person name="Varghese N."/>
            <person name="Submissions S."/>
        </authorList>
    </citation>
    <scope>NUCLEOTIDE SEQUENCE [LARGE SCALE GENOMIC DNA]</scope>
    <source>
        <strain evidence="18">DSM 26921</strain>
    </source>
</reference>
<dbReference type="EC" id="3.5.4.26" evidence="12"/>
<dbReference type="PANTHER" id="PTHR38011">
    <property type="entry name" value="DIHYDROFOLATE REDUCTASE FAMILY PROTEIN (AFU_ORTHOLOGUE AFUA_8G06820)"/>
    <property type="match status" value="1"/>
</dbReference>
<dbReference type="InterPro" id="IPR050765">
    <property type="entry name" value="Riboflavin_Biosynth_HTPR"/>
</dbReference>
<feature type="domain" description="CMP/dCMP-type deaminase" evidence="16">
    <location>
        <begin position="4"/>
        <end position="127"/>
    </location>
</feature>
<comment type="function">
    <text evidence="1 12">Converts 2,5-diamino-6-(ribosylamino)-4(3h)-pyrimidinone 5'-phosphate into 5-amino-6-(ribosylamino)-2,4(1h,3h)-pyrimidinedione 5'-phosphate.</text>
</comment>
<evidence type="ECO:0000256" key="13">
    <source>
        <dbReference type="PIRSR" id="PIRSR006769-1"/>
    </source>
</evidence>
<comment type="similarity">
    <text evidence="4 12">In the N-terminal section; belongs to the cytidine and deoxycytidylate deaminase family.</text>
</comment>
<keyword evidence="7 12" id="KW-0479">Metal-binding</keyword>
<evidence type="ECO:0000256" key="8">
    <source>
        <dbReference type="ARBA" id="ARBA00022833"/>
    </source>
</evidence>
<keyword evidence="10 12" id="KW-0560">Oxidoreductase</keyword>
<protein>
    <recommendedName>
        <fullName evidence="12">Riboflavin biosynthesis protein RibD</fullName>
    </recommendedName>
    <domain>
        <recommendedName>
            <fullName evidence="12">Diaminohydroxyphosphoribosylaminopyrimidine deaminase</fullName>
            <shortName evidence="12">DRAP deaminase</shortName>
            <ecNumber evidence="12">3.5.4.26</ecNumber>
        </recommendedName>
        <alternativeName>
            <fullName evidence="12">Riboflavin-specific deaminase</fullName>
        </alternativeName>
    </domain>
    <domain>
        <recommendedName>
            <fullName evidence="12">5-amino-6-(5-phosphoribosylamino)uracil reductase</fullName>
            <ecNumber evidence="12">1.1.1.193</ecNumber>
        </recommendedName>
        <alternativeName>
            <fullName evidence="12">HTP reductase</fullName>
        </alternativeName>
    </domain>
</protein>
<evidence type="ECO:0000256" key="4">
    <source>
        <dbReference type="ARBA" id="ARBA00005259"/>
    </source>
</evidence>
<dbReference type="InterPro" id="IPR002125">
    <property type="entry name" value="CMP_dCMP_dom"/>
</dbReference>
<feature type="binding site" evidence="14">
    <location>
        <position position="172"/>
    </location>
    <ligand>
        <name>substrate</name>
    </ligand>
</feature>
<dbReference type="Gene3D" id="3.40.140.10">
    <property type="entry name" value="Cytidine Deaminase, domain 2"/>
    <property type="match status" value="1"/>
</dbReference>
<comment type="pathway">
    <text evidence="3 12">Cofactor biosynthesis; riboflavin biosynthesis; 5-amino-6-(D-ribitylamino)uracil from GTP: step 3/4.</text>
</comment>
<dbReference type="NCBIfam" id="TIGR00227">
    <property type="entry name" value="ribD_Cterm"/>
    <property type="match status" value="1"/>
</dbReference>
<evidence type="ECO:0000256" key="6">
    <source>
        <dbReference type="ARBA" id="ARBA00022619"/>
    </source>
</evidence>
<organism evidence="17 18">
    <name type="scientific">Litoreibacter janthinus</name>
    <dbReference type="NCBI Taxonomy" id="670154"/>
    <lineage>
        <taxon>Bacteria</taxon>
        <taxon>Pseudomonadati</taxon>
        <taxon>Pseudomonadota</taxon>
        <taxon>Alphaproteobacteria</taxon>
        <taxon>Rhodobacterales</taxon>
        <taxon>Roseobacteraceae</taxon>
        <taxon>Litoreibacter</taxon>
    </lineage>
</organism>
<dbReference type="Proteomes" id="UP000199658">
    <property type="component" value="Unassembled WGS sequence"/>
</dbReference>
<feature type="binding site" evidence="14">
    <location>
        <begin position="300"/>
        <end position="306"/>
    </location>
    <ligand>
        <name>NADP(+)</name>
        <dbReference type="ChEBI" id="CHEBI:58349"/>
    </ligand>
</feature>
<evidence type="ECO:0000259" key="16">
    <source>
        <dbReference type="PROSITE" id="PS51747"/>
    </source>
</evidence>
<dbReference type="PROSITE" id="PS51747">
    <property type="entry name" value="CYT_DCMP_DEAMINASES_2"/>
    <property type="match status" value="1"/>
</dbReference>
<dbReference type="PROSITE" id="PS00903">
    <property type="entry name" value="CYT_DCMP_DEAMINASES_1"/>
    <property type="match status" value="1"/>
</dbReference>
<dbReference type="Gene3D" id="3.40.430.10">
    <property type="entry name" value="Dihydrofolate Reductase, subunit A"/>
    <property type="match status" value="1"/>
</dbReference>
<comment type="catalytic activity">
    <reaction evidence="12">
        <text>2,5-diamino-6-hydroxy-4-(5-phosphoribosylamino)-pyrimidine + H2O + H(+) = 5-amino-6-(5-phospho-D-ribosylamino)uracil + NH4(+)</text>
        <dbReference type="Rhea" id="RHEA:21868"/>
        <dbReference type="ChEBI" id="CHEBI:15377"/>
        <dbReference type="ChEBI" id="CHEBI:15378"/>
        <dbReference type="ChEBI" id="CHEBI:28938"/>
        <dbReference type="ChEBI" id="CHEBI:58453"/>
        <dbReference type="ChEBI" id="CHEBI:58614"/>
        <dbReference type="EC" id="3.5.4.26"/>
    </reaction>
</comment>
<evidence type="ECO:0000256" key="11">
    <source>
        <dbReference type="ARBA" id="ARBA00023268"/>
    </source>
</evidence>
<keyword evidence="18" id="KW-1185">Reference proteome</keyword>
<comment type="catalytic activity">
    <reaction evidence="12">
        <text>5-amino-6-(5-phospho-D-ribitylamino)uracil + NADP(+) = 5-amino-6-(5-phospho-D-ribosylamino)uracil + NADPH + H(+)</text>
        <dbReference type="Rhea" id="RHEA:17845"/>
        <dbReference type="ChEBI" id="CHEBI:15378"/>
        <dbReference type="ChEBI" id="CHEBI:57783"/>
        <dbReference type="ChEBI" id="CHEBI:58349"/>
        <dbReference type="ChEBI" id="CHEBI:58421"/>
        <dbReference type="ChEBI" id="CHEBI:58453"/>
        <dbReference type="EC" id="1.1.1.193"/>
    </reaction>
</comment>
<dbReference type="SUPFAM" id="SSF53927">
    <property type="entry name" value="Cytidine deaminase-like"/>
    <property type="match status" value="1"/>
</dbReference>
<dbReference type="UniPathway" id="UPA00275">
    <property type="reaction ID" value="UER00401"/>
</dbReference>
<dbReference type="PIRSF" id="PIRSF006769">
    <property type="entry name" value="RibD"/>
    <property type="match status" value="1"/>
</dbReference>
<sequence length="368" mass="38230">MTQPDDQRWMALALSLGKRGLGQTWPNPAVGCVIVKGGRLLARGWTQAGGRPHAEQAALAQLAKGAAKGATAYVTLEPCSHTGQTPPCASALVAAGVARVVVATGDPDPRVSGRGLAMLREAGIEVVTGVLEAEARRDQQGFLLRITEGRPFLTLKLASSFDGRIATATGESQWITGPQARQQVQALRASHDAVMVGGSTARQDFPSLTLRGMGDRQQPVRVVISAELNVPTHGPLAEDETGAPVWLVHGPDAAPSAQEFWRKRGATLVSVGAEPSGLDLSAALQALAQAGLTRVLCEGGGSLAASLLSAGLVDQVVGFTAGVMLGANGLPSLGALQYRALDDAPRFTLLGSSRIGEDVMHVWRRVGD</sequence>
<dbReference type="GO" id="GO:0008835">
    <property type="term" value="F:diaminohydroxyphosphoribosylaminopyrimidine deaminase activity"/>
    <property type="evidence" value="ECO:0007669"/>
    <property type="project" value="UniProtKB-EC"/>
</dbReference>
<feature type="binding site" evidence="14">
    <location>
        <position position="298"/>
    </location>
    <ligand>
        <name>substrate</name>
    </ligand>
</feature>
<dbReference type="EMBL" id="FOYO01000001">
    <property type="protein sequence ID" value="SFR55938.1"/>
    <property type="molecule type" value="Genomic_DNA"/>
</dbReference>
<dbReference type="Pfam" id="PF00383">
    <property type="entry name" value="dCMP_cyt_deam_1"/>
    <property type="match status" value="1"/>
</dbReference>
<feature type="binding site" evidence="14">
    <location>
        <position position="204"/>
    </location>
    <ligand>
        <name>NADP(+)</name>
        <dbReference type="ChEBI" id="CHEBI:58349"/>
    </ligand>
</feature>
<comment type="cofactor">
    <cofactor evidence="12 15">
        <name>Zn(2+)</name>
        <dbReference type="ChEBI" id="CHEBI:29105"/>
    </cofactor>
    <text evidence="12 15">Binds 1 zinc ion.</text>
</comment>
<feature type="active site" description="Proton donor" evidence="13">
    <location>
        <position position="55"/>
    </location>
</feature>
<dbReference type="InterPro" id="IPR002734">
    <property type="entry name" value="RibDG_C"/>
</dbReference>
<evidence type="ECO:0000313" key="17">
    <source>
        <dbReference type="EMBL" id="SFR55938.1"/>
    </source>
</evidence>
<dbReference type="GO" id="GO:0050661">
    <property type="term" value="F:NADP binding"/>
    <property type="evidence" value="ECO:0007669"/>
    <property type="project" value="InterPro"/>
</dbReference>
<dbReference type="InterPro" id="IPR011549">
    <property type="entry name" value="RibD_C"/>
</dbReference>
<feature type="binding site" evidence="15">
    <location>
        <position position="88"/>
    </location>
    <ligand>
        <name>Zn(2+)</name>
        <dbReference type="ChEBI" id="CHEBI:29105"/>
        <note>catalytic</note>
    </ligand>
</feature>
<evidence type="ECO:0000256" key="1">
    <source>
        <dbReference type="ARBA" id="ARBA00002151"/>
    </source>
</evidence>
<evidence type="ECO:0000256" key="15">
    <source>
        <dbReference type="PIRSR" id="PIRSR006769-3"/>
    </source>
</evidence>
<dbReference type="STRING" id="670154.SAMN04488002_3195"/>
<keyword evidence="11" id="KW-0511">Multifunctional enzyme</keyword>
<dbReference type="Pfam" id="PF01872">
    <property type="entry name" value="RibD_C"/>
    <property type="match status" value="1"/>
</dbReference>
<evidence type="ECO:0000256" key="3">
    <source>
        <dbReference type="ARBA" id="ARBA00004910"/>
    </source>
</evidence>